<keyword evidence="3" id="KW-1185">Reference proteome</keyword>
<reference evidence="2 3" key="1">
    <citation type="submission" date="2022-01" db="EMBL/GenBank/DDBJ databases">
        <title>Whole genome-based taxonomy of the Shewanellaceae.</title>
        <authorList>
            <person name="Martin-Rodriguez A.J."/>
        </authorList>
    </citation>
    <scope>NUCLEOTIDE SEQUENCE [LARGE SCALE GENOMIC DNA]</scope>
    <source>
        <strain evidence="2 3">DSM 17177</strain>
    </source>
</reference>
<evidence type="ECO:0000313" key="3">
    <source>
        <dbReference type="Proteomes" id="UP001203423"/>
    </source>
</evidence>
<proteinExistence type="predicted"/>
<organism evidence="2 3">
    <name type="scientific">Shewanella surugensis</name>
    <dbReference type="NCBI Taxonomy" id="212020"/>
    <lineage>
        <taxon>Bacteria</taxon>
        <taxon>Pseudomonadati</taxon>
        <taxon>Pseudomonadota</taxon>
        <taxon>Gammaproteobacteria</taxon>
        <taxon>Alteromonadales</taxon>
        <taxon>Shewanellaceae</taxon>
        <taxon>Shewanella</taxon>
    </lineage>
</organism>
<name>A0ABT0L6K5_9GAMM</name>
<dbReference type="EMBL" id="JAKIKS010000004">
    <property type="protein sequence ID" value="MCL1123311.1"/>
    <property type="molecule type" value="Genomic_DNA"/>
</dbReference>
<accession>A0ABT0L6K5</accession>
<feature type="region of interest" description="Disordered" evidence="1">
    <location>
        <begin position="271"/>
        <end position="298"/>
    </location>
</feature>
<gene>
    <name evidence="2" type="ORF">L2764_02140</name>
</gene>
<dbReference type="RefSeq" id="WP_248938594.1">
    <property type="nucleotide sequence ID" value="NZ_JAKIKS010000004.1"/>
</dbReference>
<evidence type="ECO:0000256" key="1">
    <source>
        <dbReference type="SAM" id="MobiDB-lite"/>
    </source>
</evidence>
<comment type="caution">
    <text evidence="2">The sequence shown here is derived from an EMBL/GenBank/DDBJ whole genome shotgun (WGS) entry which is preliminary data.</text>
</comment>
<sequence>MPGQLRTIPLAIAAVGMTVDGREITDKDIDDIVETYNYKKYGARINIDHSGEWSGWEAKHLYNIDLNGGMLGDVLEVTTGVNDEGIKVLYAVLAPNASFVTLNQADQAVYFSIEIDRDFIKSGATYLTGLAVTDYPASTYTERAKFNQSSKGLESFQVQLTKVELTQERLPKRNLFKGLFKKEEPEMKKEDFASALTEALSEPLKQMNEAITGNTQALAALTISGTKGGGNDEGGADDTTPPEAALFSKEQQAAFDKINSSVTALSTQLTKALKTPQFGTTPGEEEHLGDEGELGDLL</sequence>
<evidence type="ECO:0000313" key="2">
    <source>
        <dbReference type="EMBL" id="MCL1123311.1"/>
    </source>
</evidence>
<dbReference type="Proteomes" id="UP001203423">
    <property type="component" value="Unassembled WGS sequence"/>
</dbReference>
<dbReference type="InterPro" id="IPR009228">
    <property type="entry name" value="Capsid_scaffold_GpO"/>
</dbReference>
<dbReference type="Pfam" id="PF05929">
    <property type="entry name" value="Phage_GPO"/>
    <property type="match status" value="1"/>
</dbReference>
<protein>
    <submittedName>
        <fullName evidence="2">GPO family capsid scaffolding protein</fullName>
    </submittedName>
</protein>